<protein>
    <submittedName>
        <fullName evidence="2">DUF1275 domain-containing protein</fullName>
    </submittedName>
</protein>
<evidence type="ECO:0000313" key="2">
    <source>
        <dbReference type="EMBL" id="MBC8557367.1"/>
    </source>
</evidence>
<accession>A0ABR7MU81</accession>
<dbReference type="PANTHER" id="PTHR37314">
    <property type="entry name" value="SLR0142 PROTEIN"/>
    <property type="match status" value="1"/>
</dbReference>
<reference evidence="2 3" key="1">
    <citation type="submission" date="2020-08" db="EMBL/GenBank/DDBJ databases">
        <title>Genome public.</title>
        <authorList>
            <person name="Liu C."/>
            <person name="Sun Q."/>
        </authorList>
    </citation>
    <scope>NUCLEOTIDE SEQUENCE [LARGE SCALE GENOMIC DNA]</scope>
    <source>
        <strain evidence="2 3">BX3</strain>
    </source>
</reference>
<evidence type="ECO:0000256" key="1">
    <source>
        <dbReference type="SAM" id="Phobius"/>
    </source>
</evidence>
<comment type="caution">
    <text evidence="2">The sequence shown here is derived from an EMBL/GenBank/DDBJ whole genome shotgun (WGS) entry which is preliminary data.</text>
</comment>
<feature type="transmembrane region" description="Helical" evidence="1">
    <location>
        <begin position="35"/>
        <end position="53"/>
    </location>
</feature>
<sequence>MSKAKQTSESIELGILLALSGGIMDAYSYMARGKVFANAQTGNMLLFGIYLSGGRWNMALHYFFPILAFTAGIMLADIVRTKGSTKLHWRQLSVLFEAVILLGVSFIPLSMNLLANSLTSLACGIQVESFRKIHGHGIATTMCIGNLRSATQNFCDYISRKDWQNLRNTFLYFGIIGCFILGAILGNRAISYLGMHAILTSVILLCVSFIIMFIDREKERLQEE</sequence>
<keyword evidence="1" id="KW-0812">Transmembrane</keyword>
<evidence type="ECO:0000313" key="3">
    <source>
        <dbReference type="Proteomes" id="UP000637513"/>
    </source>
</evidence>
<gene>
    <name evidence="2" type="ORF">H8700_06575</name>
</gene>
<keyword evidence="1" id="KW-1133">Transmembrane helix</keyword>
<feature type="transmembrane region" description="Helical" evidence="1">
    <location>
        <begin position="169"/>
        <end position="186"/>
    </location>
</feature>
<keyword evidence="3" id="KW-1185">Reference proteome</keyword>
<dbReference type="EMBL" id="JACRSW010000027">
    <property type="protein sequence ID" value="MBC8557367.1"/>
    <property type="molecule type" value="Genomic_DNA"/>
</dbReference>
<feature type="transmembrane region" description="Helical" evidence="1">
    <location>
        <begin position="59"/>
        <end position="80"/>
    </location>
</feature>
<name>A0ABR7MU81_9FIRM</name>
<organism evidence="2 3">
    <name type="scientific">Jutongia hominis</name>
    <dbReference type="NCBI Taxonomy" id="2763664"/>
    <lineage>
        <taxon>Bacteria</taxon>
        <taxon>Bacillati</taxon>
        <taxon>Bacillota</taxon>
        <taxon>Clostridia</taxon>
        <taxon>Lachnospirales</taxon>
        <taxon>Lachnospiraceae</taxon>
        <taxon>Jutongia</taxon>
    </lineage>
</organism>
<proteinExistence type="predicted"/>
<dbReference type="PANTHER" id="PTHR37314:SF4">
    <property type="entry name" value="UPF0700 TRANSMEMBRANE PROTEIN YOAK"/>
    <property type="match status" value="1"/>
</dbReference>
<dbReference type="RefSeq" id="WP_249304468.1">
    <property type="nucleotide sequence ID" value="NZ_JACRSW010000027.1"/>
</dbReference>
<keyword evidence="1" id="KW-0472">Membrane</keyword>
<dbReference type="InterPro" id="IPR010699">
    <property type="entry name" value="DUF1275"/>
</dbReference>
<dbReference type="Proteomes" id="UP000637513">
    <property type="component" value="Unassembled WGS sequence"/>
</dbReference>
<feature type="transmembrane region" description="Helical" evidence="1">
    <location>
        <begin position="92"/>
        <end position="111"/>
    </location>
</feature>
<feature type="transmembrane region" description="Helical" evidence="1">
    <location>
        <begin position="193"/>
        <end position="214"/>
    </location>
</feature>
<dbReference type="Pfam" id="PF06912">
    <property type="entry name" value="DUF1275"/>
    <property type="match status" value="1"/>
</dbReference>